<dbReference type="PANTHER" id="PTHR43737:SF1">
    <property type="entry name" value="DUF1501 DOMAIN-CONTAINING PROTEIN"/>
    <property type="match status" value="1"/>
</dbReference>
<dbReference type="InterPro" id="IPR010869">
    <property type="entry name" value="DUF1501"/>
</dbReference>
<dbReference type="Pfam" id="PF07394">
    <property type="entry name" value="DUF1501"/>
    <property type="match status" value="1"/>
</dbReference>
<sequence length="384" mass="43264">MNRRDFIKIAGLSLIAPQLLAQKTDPTINSKTLVLLELKGGNDGLNTVVPYSDEKYYKLRPQLAVRREQVLQLSPELGLNPVMEKFMPIWQEKELAVICGVGYPEPNRSHFRSIEIWETGSDSNDYLQDGWIARLFEESDPGKLLADGIILGNNEGGPLAGLNMRNIFMRNPKQFFQQAKKLKELQAKTNNNALKHLLKVQQDIHTAAQDLEKKVMENSMAGSQFPPSQIGKQLQIAANIITSDTPVAVIKVSHGGFDTHSGQRAKHDRLLQQLSNALHSFRKTLIEKGKWNDTLVMTYSEFGRRAYENGSKGTDHGTAAPHFMMGGKVRGGIYGKQPELTELKKGDLVYHVDYRSMYSTVANKWWNVSNDFSKDYEMINCIKS</sequence>
<dbReference type="AlphaFoldDB" id="A0A5S9ISL5"/>
<dbReference type="KEGG" id="uam:UABAM_05389"/>
<evidence type="ECO:0008006" key="3">
    <source>
        <dbReference type="Google" id="ProtNLM"/>
    </source>
</evidence>
<gene>
    <name evidence="1" type="ORF">UABAM_05389</name>
</gene>
<protein>
    <recommendedName>
        <fullName evidence="3">Twin-arginine translocation pathway signal sequence domain-containing protein</fullName>
    </recommendedName>
</protein>
<dbReference type="Proteomes" id="UP000326354">
    <property type="component" value="Chromosome"/>
</dbReference>
<keyword evidence="2" id="KW-1185">Reference proteome</keyword>
<name>A0A5S9ISL5_UABAM</name>
<dbReference type="EMBL" id="AP019860">
    <property type="protein sequence ID" value="BBM86987.1"/>
    <property type="molecule type" value="Genomic_DNA"/>
</dbReference>
<evidence type="ECO:0000313" key="2">
    <source>
        <dbReference type="Proteomes" id="UP000326354"/>
    </source>
</evidence>
<accession>A0A5S9ISL5</accession>
<dbReference type="OrthoDB" id="9779968at2"/>
<evidence type="ECO:0000313" key="1">
    <source>
        <dbReference type="EMBL" id="BBM86987.1"/>
    </source>
</evidence>
<organism evidence="1 2">
    <name type="scientific">Uabimicrobium amorphum</name>
    <dbReference type="NCBI Taxonomy" id="2596890"/>
    <lineage>
        <taxon>Bacteria</taxon>
        <taxon>Pseudomonadati</taxon>
        <taxon>Planctomycetota</taxon>
        <taxon>Candidatus Uabimicrobiia</taxon>
        <taxon>Candidatus Uabimicrobiales</taxon>
        <taxon>Candidatus Uabimicrobiaceae</taxon>
        <taxon>Candidatus Uabimicrobium</taxon>
    </lineage>
</organism>
<reference evidence="1 2" key="1">
    <citation type="submission" date="2019-08" db="EMBL/GenBank/DDBJ databases">
        <title>Complete genome sequence of Candidatus Uab amorphum.</title>
        <authorList>
            <person name="Shiratori T."/>
            <person name="Suzuki S."/>
            <person name="Kakizawa Y."/>
            <person name="Ishida K."/>
        </authorList>
    </citation>
    <scope>NUCLEOTIDE SEQUENCE [LARGE SCALE GENOMIC DNA]</scope>
    <source>
        <strain evidence="1 2">SRT547</strain>
    </source>
</reference>
<proteinExistence type="predicted"/>
<dbReference type="PANTHER" id="PTHR43737">
    <property type="entry name" value="BLL7424 PROTEIN"/>
    <property type="match status" value="1"/>
</dbReference>
<dbReference type="RefSeq" id="WP_151971022.1">
    <property type="nucleotide sequence ID" value="NZ_AP019860.1"/>
</dbReference>